<dbReference type="PATRIC" id="fig|1603606.3.peg.2111"/>
<dbReference type="KEGG" id="des:DSOUD_1952"/>
<reference evidence="2 3" key="1">
    <citation type="submission" date="2015-07" db="EMBL/GenBank/DDBJ databases">
        <title>Isolation and Genomic Characterization of a Novel Halophilic Metal-Reducing Deltaproteobacterium from the Deep Subsurface.</title>
        <authorList>
            <person name="Badalamenti J.P."/>
            <person name="Summers Z.M."/>
            <person name="Gralnick J.A."/>
            <person name="Bond D.R."/>
        </authorList>
    </citation>
    <scope>NUCLEOTIDE SEQUENCE [LARGE SCALE GENOMIC DNA]</scope>
    <source>
        <strain evidence="2 3">WTL</strain>
    </source>
</reference>
<accession>A0A0M4D6T6</accession>
<feature type="compositionally biased region" description="Basic residues" evidence="1">
    <location>
        <begin position="65"/>
        <end position="74"/>
    </location>
</feature>
<dbReference type="RefSeq" id="WP_053550793.1">
    <property type="nucleotide sequence ID" value="NZ_CP010802.1"/>
</dbReference>
<dbReference type="STRING" id="1603606.DSOUD_1952"/>
<dbReference type="AlphaFoldDB" id="A0A0M4D6T6"/>
<evidence type="ECO:0000313" key="3">
    <source>
        <dbReference type="Proteomes" id="UP000057158"/>
    </source>
</evidence>
<proteinExistence type="predicted"/>
<feature type="region of interest" description="Disordered" evidence="1">
    <location>
        <begin position="1"/>
        <end position="74"/>
    </location>
</feature>
<sequence>MDEMTDEFENFGFEVDSAEEEVDLDPVEGEEDLEEEEADEEEEEEKKPRLPPVTMITPMTPSKYISRKFRRPPC</sequence>
<gene>
    <name evidence="2" type="ORF">DSOUD_1952</name>
</gene>
<feature type="compositionally biased region" description="Acidic residues" evidence="1">
    <location>
        <begin position="16"/>
        <end position="44"/>
    </location>
</feature>
<name>A0A0M4D6T6_9BACT</name>
<organism evidence="2 3">
    <name type="scientific">Desulfuromonas soudanensis</name>
    <dbReference type="NCBI Taxonomy" id="1603606"/>
    <lineage>
        <taxon>Bacteria</taxon>
        <taxon>Pseudomonadati</taxon>
        <taxon>Thermodesulfobacteriota</taxon>
        <taxon>Desulfuromonadia</taxon>
        <taxon>Desulfuromonadales</taxon>
        <taxon>Desulfuromonadaceae</taxon>
        <taxon>Desulfuromonas</taxon>
    </lineage>
</organism>
<evidence type="ECO:0000313" key="2">
    <source>
        <dbReference type="EMBL" id="ALC16722.1"/>
    </source>
</evidence>
<dbReference type="EMBL" id="CP010802">
    <property type="protein sequence ID" value="ALC16722.1"/>
    <property type="molecule type" value="Genomic_DNA"/>
</dbReference>
<keyword evidence="3" id="KW-1185">Reference proteome</keyword>
<dbReference type="Proteomes" id="UP000057158">
    <property type="component" value="Chromosome"/>
</dbReference>
<protein>
    <submittedName>
        <fullName evidence="2">Uncharacterized protein</fullName>
    </submittedName>
</protein>
<evidence type="ECO:0000256" key="1">
    <source>
        <dbReference type="SAM" id="MobiDB-lite"/>
    </source>
</evidence>